<sequence length="276" mass="30493">MPANGIHGHSMILIAAFVITFSLCVIVEAQMCFQDRTKLMTVKRNGRLEKVPIKTMVKECCEGYIADKTNRSMCVSLCHDGFVLSGGSCIPSCDNCDNGECLAPDECKCNEGYIETSEGCAPICEDCINAECIRPGVCGCREGYVSTPDGCVAQCEGCDHGFCLKPGECQCSPGYRMSIRDFKCKPRCKRRCQNGYCSAPNKCSCHEGYRKLASNEFVCVPKSWEEDGYDDAEDEDDVLDVSNTVSNSYLINEQILKKFLRIAPEKQPLLVILKVL</sequence>
<dbReference type="AlphaFoldDB" id="A0A1I8P2E7"/>
<evidence type="ECO:0000256" key="1">
    <source>
        <dbReference type="SAM" id="SignalP"/>
    </source>
</evidence>
<feature type="domain" description="EGF-like" evidence="2">
    <location>
        <begin position="187"/>
        <end position="220"/>
    </location>
</feature>
<protein>
    <recommendedName>
        <fullName evidence="2">EGF-like domain-containing protein</fullName>
    </recommendedName>
</protein>
<dbReference type="InterPro" id="IPR053255">
    <property type="entry name" value="EGF-like_domain"/>
</dbReference>
<feature type="domain" description="EGF-like" evidence="2">
    <location>
        <begin position="154"/>
        <end position="185"/>
    </location>
</feature>
<feature type="domain" description="EGF-like" evidence="2">
    <location>
        <begin position="123"/>
        <end position="152"/>
    </location>
</feature>
<dbReference type="Proteomes" id="UP000095300">
    <property type="component" value="Unassembled WGS sequence"/>
</dbReference>
<dbReference type="STRING" id="35570.A0A1I8P2E7"/>
<feature type="chain" id="PRO_5009326018" description="EGF-like domain-containing protein" evidence="1">
    <location>
        <begin position="30"/>
        <end position="276"/>
    </location>
</feature>
<dbReference type="EnsemblMetazoa" id="SCAU004229-RA">
    <property type="protein sequence ID" value="SCAU004229-PA"/>
    <property type="gene ID" value="SCAU004229"/>
</dbReference>
<keyword evidence="1" id="KW-0732">Signal</keyword>
<dbReference type="SUPFAM" id="SSF57184">
    <property type="entry name" value="Growth factor receptor domain"/>
    <property type="match status" value="1"/>
</dbReference>
<keyword evidence="4" id="KW-1185">Reference proteome</keyword>
<reference evidence="3" key="1">
    <citation type="submission" date="2020-05" db="UniProtKB">
        <authorList>
            <consortium name="EnsemblMetazoa"/>
        </authorList>
    </citation>
    <scope>IDENTIFICATION</scope>
    <source>
        <strain evidence="3">USDA</strain>
    </source>
</reference>
<dbReference type="InterPro" id="IPR009030">
    <property type="entry name" value="Growth_fac_rcpt_cys_sf"/>
</dbReference>
<dbReference type="SMART" id="SM00181">
    <property type="entry name" value="EGF"/>
    <property type="match status" value="4"/>
</dbReference>
<proteinExistence type="predicted"/>
<dbReference type="PANTHER" id="PTHR24047">
    <property type="entry name" value="FI01909P-RELATED"/>
    <property type="match status" value="1"/>
</dbReference>
<feature type="domain" description="EGF-like" evidence="2">
    <location>
        <begin position="88"/>
        <end position="121"/>
    </location>
</feature>
<dbReference type="InterPro" id="IPR000742">
    <property type="entry name" value="EGF"/>
</dbReference>
<dbReference type="Gene3D" id="2.10.25.10">
    <property type="entry name" value="Laminin"/>
    <property type="match status" value="3"/>
</dbReference>
<dbReference type="VEuPathDB" id="VectorBase:SCAU004229"/>
<name>A0A1I8P2E7_STOCA</name>
<evidence type="ECO:0000259" key="2">
    <source>
        <dbReference type="SMART" id="SM00181"/>
    </source>
</evidence>
<evidence type="ECO:0000313" key="3">
    <source>
        <dbReference type="EnsemblMetazoa" id="SCAU004229-PA"/>
    </source>
</evidence>
<organism evidence="3 4">
    <name type="scientific">Stomoxys calcitrans</name>
    <name type="common">Stable fly</name>
    <name type="synonym">Conops calcitrans</name>
    <dbReference type="NCBI Taxonomy" id="35570"/>
    <lineage>
        <taxon>Eukaryota</taxon>
        <taxon>Metazoa</taxon>
        <taxon>Ecdysozoa</taxon>
        <taxon>Arthropoda</taxon>
        <taxon>Hexapoda</taxon>
        <taxon>Insecta</taxon>
        <taxon>Pterygota</taxon>
        <taxon>Neoptera</taxon>
        <taxon>Endopterygota</taxon>
        <taxon>Diptera</taxon>
        <taxon>Brachycera</taxon>
        <taxon>Muscomorpha</taxon>
        <taxon>Muscoidea</taxon>
        <taxon>Muscidae</taxon>
        <taxon>Stomoxys</taxon>
    </lineage>
</organism>
<feature type="signal peptide" evidence="1">
    <location>
        <begin position="1"/>
        <end position="29"/>
    </location>
</feature>
<dbReference type="PANTHER" id="PTHR24047:SF29">
    <property type="entry name" value="EATER-RELATED"/>
    <property type="match status" value="1"/>
</dbReference>
<evidence type="ECO:0000313" key="4">
    <source>
        <dbReference type="Proteomes" id="UP000095300"/>
    </source>
</evidence>
<gene>
    <name evidence="3" type="primary">106085084</name>
</gene>
<accession>A0A1I8P2E7</accession>